<evidence type="ECO:0008006" key="2">
    <source>
        <dbReference type="Google" id="ProtNLM"/>
    </source>
</evidence>
<protein>
    <recommendedName>
        <fullName evidence="2">Reverse transcriptase domain-containing protein</fullName>
    </recommendedName>
</protein>
<dbReference type="EMBL" id="GBXM01077394">
    <property type="protein sequence ID" value="JAH31183.1"/>
    <property type="molecule type" value="Transcribed_RNA"/>
</dbReference>
<evidence type="ECO:0000313" key="1">
    <source>
        <dbReference type="EMBL" id="JAH31447.1"/>
    </source>
</evidence>
<dbReference type="EMBL" id="GBXM01077130">
    <property type="protein sequence ID" value="JAH31447.1"/>
    <property type="molecule type" value="Transcribed_RNA"/>
</dbReference>
<reference evidence="1" key="1">
    <citation type="submission" date="2014-11" db="EMBL/GenBank/DDBJ databases">
        <authorList>
            <person name="Amaro Gonzalez C."/>
        </authorList>
    </citation>
    <scope>NUCLEOTIDE SEQUENCE</scope>
</reference>
<accession>A0A0E9RRJ0</accession>
<reference evidence="1" key="2">
    <citation type="journal article" date="2015" name="Fish Shellfish Immunol.">
        <title>Early steps in the European eel (Anguilla anguilla)-Vibrio vulnificus interaction in the gills: Role of the RtxA13 toxin.</title>
        <authorList>
            <person name="Callol A."/>
            <person name="Pajuelo D."/>
            <person name="Ebbesson L."/>
            <person name="Teles M."/>
            <person name="MacKenzie S."/>
            <person name="Amaro C."/>
        </authorList>
    </citation>
    <scope>NUCLEOTIDE SEQUENCE</scope>
</reference>
<name>A0A0E9RRJ0_ANGAN</name>
<proteinExistence type="predicted"/>
<sequence>MVDALVLSPNPEKAFDRVEWPNLSLTLHKFGLGDNFVKWVWVLYYDPWAV</sequence>
<organism evidence="1">
    <name type="scientific">Anguilla anguilla</name>
    <name type="common">European freshwater eel</name>
    <name type="synonym">Muraena anguilla</name>
    <dbReference type="NCBI Taxonomy" id="7936"/>
    <lineage>
        <taxon>Eukaryota</taxon>
        <taxon>Metazoa</taxon>
        <taxon>Chordata</taxon>
        <taxon>Craniata</taxon>
        <taxon>Vertebrata</taxon>
        <taxon>Euteleostomi</taxon>
        <taxon>Actinopterygii</taxon>
        <taxon>Neopterygii</taxon>
        <taxon>Teleostei</taxon>
        <taxon>Anguilliformes</taxon>
        <taxon>Anguillidae</taxon>
        <taxon>Anguilla</taxon>
    </lineage>
</organism>
<dbReference type="AlphaFoldDB" id="A0A0E9RRJ0"/>